<dbReference type="Proteomes" id="UP001285521">
    <property type="component" value="Unassembled WGS sequence"/>
</dbReference>
<dbReference type="InterPro" id="IPR036249">
    <property type="entry name" value="Thioredoxin-like_sf"/>
</dbReference>
<sequence length="224" mass="25258">MSEAVVPMWPKGTDDRHVSARIELAKQERRLRDQIEAVAAARRALPPGPVLGEYEFVEATAAQDRVRLTDLFGEHETLVVYHLMFAPSDDEACPMCSMWVDGFNGVTPHLTRHTAFVVVAKAPPDRLLEWARRRGWDRLRVLSSHGTSFNEDMNAEFADEEQRPMVSVLRKTGDTVQHLYSLPANLIDGAERGIDLLSPVWTVLDLLPGGRGDWYASNDYFQIT</sequence>
<keyword evidence="2" id="KW-1185">Reference proteome</keyword>
<evidence type="ECO:0000313" key="1">
    <source>
        <dbReference type="EMBL" id="MDX8034138.1"/>
    </source>
</evidence>
<reference evidence="1 2" key="1">
    <citation type="submission" date="2023-11" db="EMBL/GenBank/DDBJ databases">
        <title>Lentzea sokolovensis, sp. nov., Lentzea kristufkii, sp. nov., and Lentzea miocenensis, sp. nov., rare actinobacteria from Sokolov Coal Basin, Miocene lacustrine sediment, Czech Republic.</title>
        <authorList>
            <person name="Lara A."/>
            <person name="Kotroba L."/>
            <person name="Nouioui I."/>
            <person name="Neumann-Schaal M."/>
            <person name="Mast Y."/>
            <person name="Chronakova A."/>
        </authorList>
    </citation>
    <scope>NUCLEOTIDE SEQUENCE [LARGE SCALE GENOMIC DNA]</scope>
    <source>
        <strain evidence="1 2">BCCO 10_0856</strain>
    </source>
</reference>
<organism evidence="1 2">
    <name type="scientific">Lentzea miocenica</name>
    <dbReference type="NCBI Taxonomy" id="3095431"/>
    <lineage>
        <taxon>Bacteria</taxon>
        <taxon>Bacillati</taxon>
        <taxon>Actinomycetota</taxon>
        <taxon>Actinomycetes</taxon>
        <taxon>Pseudonocardiales</taxon>
        <taxon>Pseudonocardiaceae</taxon>
        <taxon>Lentzea</taxon>
    </lineage>
</organism>
<dbReference type="RefSeq" id="WP_319969163.1">
    <property type="nucleotide sequence ID" value="NZ_JAXAVW010000025.1"/>
</dbReference>
<accession>A0ABU4T7K6</accession>
<proteinExistence type="predicted"/>
<protein>
    <submittedName>
        <fullName evidence="1">DUF899 family protein</fullName>
    </submittedName>
</protein>
<name>A0ABU4T7K6_9PSEU</name>
<dbReference type="Pfam" id="PF05988">
    <property type="entry name" value="DUF899"/>
    <property type="match status" value="1"/>
</dbReference>
<dbReference type="SUPFAM" id="SSF52833">
    <property type="entry name" value="Thioredoxin-like"/>
    <property type="match status" value="1"/>
</dbReference>
<comment type="caution">
    <text evidence="1">The sequence shown here is derived from an EMBL/GenBank/DDBJ whole genome shotgun (WGS) entry which is preliminary data.</text>
</comment>
<dbReference type="InterPro" id="IPR010296">
    <property type="entry name" value="DUF899_thioredox"/>
</dbReference>
<dbReference type="EMBL" id="JAXAVW010000025">
    <property type="protein sequence ID" value="MDX8034138.1"/>
    <property type="molecule type" value="Genomic_DNA"/>
</dbReference>
<evidence type="ECO:0000313" key="2">
    <source>
        <dbReference type="Proteomes" id="UP001285521"/>
    </source>
</evidence>
<gene>
    <name evidence="1" type="ORF">SK803_28300</name>
</gene>